<evidence type="ECO:0000256" key="2">
    <source>
        <dbReference type="ARBA" id="ARBA00006562"/>
    </source>
</evidence>
<dbReference type="EMBL" id="KV454548">
    <property type="protein sequence ID" value="ODV64597.1"/>
    <property type="molecule type" value="Genomic_DNA"/>
</dbReference>
<dbReference type="GO" id="GO:0005634">
    <property type="term" value="C:nucleus"/>
    <property type="evidence" value="ECO:0007669"/>
    <property type="project" value="UniProtKB-SubCell"/>
</dbReference>
<dbReference type="Proteomes" id="UP000095085">
    <property type="component" value="Unassembled WGS sequence"/>
</dbReference>
<dbReference type="OrthoDB" id="5853397at2759"/>
<comment type="cofactor">
    <cofactor evidence="1 7">
        <name>a divalent metal cation</name>
        <dbReference type="ChEBI" id="CHEBI:60240"/>
    </cofactor>
</comment>
<dbReference type="GO" id="GO:0034353">
    <property type="term" value="F:mRNA 5'-diphosphatase activity"/>
    <property type="evidence" value="ECO:0007669"/>
    <property type="project" value="TreeGrafter"/>
</dbReference>
<dbReference type="PANTHER" id="PTHR12395:SF9">
    <property type="entry name" value="DECAPPING AND EXORIBONUCLEASE PROTEIN"/>
    <property type="match status" value="1"/>
</dbReference>
<comment type="function">
    <text evidence="7">Decapping enzyme for NAD-capped RNAs: specifically hydrolyzes the nicotinamide adenine dinucleotide (NAD) cap from a subset of RNAs by removing the entire NAD moiety from the 5'-end of an NAD-capped RNA.</text>
</comment>
<protein>
    <recommendedName>
        <fullName evidence="7">Decapping nuclease</fullName>
        <ecNumber evidence="7">3.6.1.-</ecNumber>
    </recommendedName>
</protein>
<evidence type="ECO:0000313" key="10">
    <source>
        <dbReference type="Proteomes" id="UP000095085"/>
    </source>
</evidence>
<gene>
    <name evidence="9" type="ORF">HYPBUDRAFT_237922</name>
</gene>
<comment type="catalytic activity">
    <reaction evidence="5">
        <text>a 5'-end triphospho-ribonucleoside in mRNA + H2O = a 5'-end phospho-ribonucleoside in mRNA + diphosphate + H(+)</text>
        <dbReference type="Rhea" id="RHEA:78683"/>
        <dbReference type="Rhea" id="RHEA-COMP:15692"/>
        <dbReference type="Rhea" id="RHEA-COMP:17164"/>
        <dbReference type="ChEBI" id="CHEBI:15377"/>
        <dbReference type="ChEBI" id="CHEBI:15378"/>
        <dbReference type="ChEBI" id="CHEBI:33019"/>
        <dbReference type="ChEBI" id="CHEBI:138282"/>
        <dbReference type="ChEBI" id="CHEBI:167618"/>
    </reaction>
    <physiologicalReaction direction="left-to-right" evidence="5">
        <dbReference type="Rhea" id="RHEA:78684"/>
    </physiologicalReaction>
</comment>
<accession>A0A1E4RBF0</accession>
<dbReference type="STRING" id="984485.A0A1E4RBF0"/>
<proteinExistence type="inferred from homology"/>
<keyword evidence="10" id="KW-1185">Reference proteome</keyword>
<evidence type="ECO:0000256" key="1">
    <source>
        <dbReference type="ARBA" id="ARBA00001968"/>
    </source>
</evidence>
<dbReference type="GO" id="GO:0003723">
    <property type="term" value="F:RNA binding"/>
    <property type="evidence" value="ECO:0007669"/>
    <property type="project" value="UniProtKB-KW"/>
</dbReference>
<evidence type="ECO:0000259" key="8">
    <source>
        <dbReference type="Pfam" id="PF08652"/>
    </source>
</evidence>
<comment type="subcellular location">
    <subcellularLocation>
        <location evidence="7">Nucleus</location>
    </subcellularLocation>
</comment>
<keyword evidence="3 7" id="KW-0540">Nuclease</keyword>
<evidence type="ECO:0000313" key="9">
    <source>
        <dbReference type="EMBL" id="ODV64597.1"/>
    </source>
</evidence>
<keyword evidence="7" id="KW-0694">RNA-binding</keyword>
<dbReference type="PANTHER" id="PTHR12395">
    <property type="entry name" value="DOM-3 RELATED"/>
    <property type="match status" value="1"/>
</dbReference>
<dbReference type="GO" id="GO:0046872">
    <property type="term" value="F:metal ion binding"/>
    <property type="evidence" value="ECO:0007669"/>
    <property type="project" value="UniProtKB-KW"/>
</dbReference>
<name>A0A1E4RBF0_9ASCO</name>
<dbReference type="GO" id="GO:0004518">
    <property type="term" value="F:nuclease activity"/>
    <property type="evidence" value="ECO:0007669"/>
    <property type="project" value="UniProtKB-KW"/>
</dbReference>
<evidence type="ECO:0000256" key="3">
    <source>
        <dbReference type="ARBA" id="ARBA00022722"/>
    </source>
</evidence>
<evidence type="ECO:0000256" key="5">
    <source>
        <dbReference type="ARBA" id="ARBA00044692"/>
    </source>
</evidence>
<comment type="catalytic activity">
    <reaction evidence="6">
        <text>a 5'-end NAD(+)-phospho-ribonucleoside in mRNA + H2O = a 5'-end phospho-ribonucleoside in mRNA + NAD(+) + H(+)</text>
        <dbReference type="Rhea" id="RHEA:60880"/>
        <dbReference type="Rhea" id="RHEA-COMP:15692"/>
        <dbReference type="Rhea" id="RHEA-COMP:15698"/>
        <dbReference type="ChEBI" id="CHEBI:15377"/>
        <dbReference type="ChEBI" id="CHEBI:15378"/>
        <dbReference type="ChEBI" id="CHEBI:57540"/>
        <dbReference type="ChEBI" id="CHEBI:138282"/>
        <dbReference type="ChEBI" id="CHEBI:144029"/>
    </reaction>
    <physiologicalReaction direction="left-to-right" evidence="6">
        <dbReference type="Rhea" id="RHEA:60881"/>
    </physiologicalReaction>
</comment>
<comment type="catalytic activity">
    <reaction evidence="4">
        <text>a 5'-end (N(7)-methyl 5'-triphosphoguanosine)-ribonucleoside-ribonucleotide in mRNA + H2O = a (N(7)-methyl 5'-triphosphoguanosine)-nucleoside + a 5'-end phospho-ribonucleoside in mRNA + H(+)</text>
        <dbReference type="Rhea" id="RHEA:66928"/>
        <dbReference type="Rhea" id="RHEA-COMP:15692"/>
        <dbReference type="Rhea" id="RHEA-COMP:17313"/>
        <dbReference type="ChEBI" id="CHEBI:15377"/>
        <dbReference type="ChEBI" id="CHEBI:15378"/>
        <dbReference type="ChEBI" id="CHEBI:138282"/>
        <dbReference type="ChEBI" id="CHEBI:172876"/>
        <dbReference type="ChEBI" id="CHEBI:172877"/>
    </reaction>
    <physiologicalReaction direction="left-to-right" evidence="4">
        <dbReference type="Rhea" id="RHEA:66929"/>
    </physiologicalReaction>
</comment>
<dbReference type="AlphaFoldDB" id="A0A1E4RBF0"/>
<dbReference type="GO" id="GO:0000166">
    <property type="term" value="F:nucleotide binding"/>
    <property type="evidence" value="ECO:0007669"/>
    <property type="project" value="UniProtKB-KW"/>
</dbReference>
<dbReference type="InterPro" id="IPR013961">
    <property type="entry name" value="RAI1"/>
</dbReference>
<dbReference type="Pfam" id="PF08652">
    <property type="entry name" value="RAI1"/>
    <property type="match status" value="1"/>
</dbReference>
<evidence type="ECO:0000256" key="7">
    <source>
        <dbReference type="RuleBase" id="RU367113"/>
    </source>
</evidence>
<sequence length="345" mass="39761">MNSLLVSLYSRLVTHTRDSPCSTPLDKLIHSALDHDLAIEELNHYSKIDNNLILNDKSALKTLNNDKIIGSDLSQGFQYYRPSSNEEIYQLNDLFQVLNQIPGSEVPRIVSIRRNLMILMLIPLTEQECEFNVIYKDNDIIIDYKWDETTTNDTLVAYGGFKFEELMTNNQSNDSTYYTVINQTINDLNILITAEIDSQSNGDYIELKTHNYKSSPSKLAKKLLVSWCQTRLINSNKVIVGFRSASSSGRFKLHSIKHYNDNDIPKLLCRKEYRIPFQDSYITCQGLLKWYKTVMKWIQMQIIDKKNQGDKNGAFNLKYSKTHQSLLLNTTSTDIAESLLRNICT</sequence>
<keyword evidence="7" id="KW-0547">Nucleotide-binding</keyword>
<dbReference type="GO" id="GO:0110155">
    <property type="term" value="P:NAD-cap decapping"/>
    <property type="evidence" value="ECO:0007669"/>
    <property type="project" value="TreeGrafter"/>
</dbReference>
<dbReference type="EC" id="3.6.1.-" evidence="7"/>
<dbReference type="GO" id="GO:0000956">
    <property type="term" value="P:nuclear-transcribed mRNA catabolic process"/>
    <property type="evidence" value="ECO:0007669"/>
    <property type="project" value="TreeGrafter"/>
</dbReference>
<keyword evidence="7" id="KW-0378">Hydrolase</keyword>
<feature type="domain" description="RAI1-like" evidence="8">
    <location>
        <begin position="40"/>
        <end position="332"/>
    </location>
</feature>
<reference evidence="10" key="1">
    <citation type="submission" date="2016-05" db="EMBL/GenBank/DDBJ databases">
        <title>Comparative genomics of biotechnologically important yeasts.</title>
        <authorList>
            <consortium name="DOE Joint Genome Institute"/>
            <person name="Riley R."/>
            <person name="Haridas S."/>
            <person name="Wolfe K.H."/>
            <person name="Lopes M.R."/>
            <person name="Hittinger C.T."/>
            <person name="Goker M."/>
            <person name="Salamov A."/>
            <person name="Wisecaver J."/>
            <person name="Long T.M."/>
            <person name="Aerts A.L."/>
            <person name="Barry K."/>
            <person name="Choi C."/>
            <person name="Clum A."/>
            <person name="Coughlan A.Y."/>
            <person name="Deshpande S."/>
            <person name="Douglass A.P."/>
            <person name="Hanson S.J."/>
            <person name="Klenk H.-P."/>
            <person name="Labutti K."/>
            <person name="Lapidus A."/>
            <person name="Lindquist E."/>
            <person name="Lipzen A."/>
            <person name="Meier-Kolthoff J.P."/>
            <person name="Ohm R.A."/>
            <person name="Otillar R.P."/>
            <person name="Pangilinan J."/>
            <person name="Peng Y."/>
            <person name="Rokas A."/>
            <person name="Rosa C.A."/>
            <person name="Scheuner C."/>
            <person name="Sibirny A.A."/>
            <person name="Slot J.C."/>
            <person name="Stielow J.B."/>
            <person name="Sun H."/>
            <person name="Kurtzman C.P."/>
            <person name="Blackwell M."/>
            <person name="Grigoriev I.V."/>
            <person name="Jeffries T.W."/>
        </authorList>
    </citation>
    <scope>NUCLEOTIDE SEQUENCE [LARGE SCALE GENOMIC DNA]</scope>
    <source>
        <strain evidence="10">NRRL Y-1933</strain>
    </source>
</reference>
<dbReference type="GeneID" id="30997760"/>
<dbReference type="RefSeq" id="XP_020073664.1">
    <property type="nucleotide sequence ID" value="XM_020223211.1"/>
</dbReference>
<keyword evidence="7" id="KW-0539">Nucleus</keyword>
<comment type="similarity">
    <text evidence="2 7">Belongs to the DXO/Dom3Z family.</text>
</comment>
<evidence type="ECO:0000256" key="4">
    <source>
        <dbReference type="ARBA" id="ARBA00044676"/>
    </source>
</evidence>
<organism evidence="9 10">
    <name type="scientific">Hyphopichia burtonii NRRL Y-1933</name>
    <dbReference type="NCBI Taxonomy" id="984485"/>
    <lineage>
        <taxon>Eukaryota</taxon>
        <taxon>Fungi</taxon>
        <taxon>Dikarya</taxon>
        <taxon>Ascomycota</taxon>
        <taxon>Saccharomycotina</taxon>
        <taxon>Pichiomycetes</taxon>
        <taxon>Debaryomycetaceae</taxon>
        <taxon>Hyphopichia</taxon>
    </lineage>
</organism>
<dbReference type="GO" id="GO:0005829">
    <property type="term" value="C:cytosol"/>
    <property type="evidence" value="ECO:0007669"/>
    <property type="project" value="TreeGrafter"/>
</dbReference>
<dbReference type="InterPro" id="IPR039039">
    <property type="entry name" value="RAI1-like_fam"/>
</dbReference>
<keyword evidence="7" id="KW-0479">Metal-binding</keyword>
<evidence type="ECO:0000256" key="6">
    <source>
        <dbReference type="ARBA" id="ARBA00048124"/>
    </source>
</evidence>